<evidence type="ECO:0000259" key="2">
    <source>
        <dbReference type="Pfam" id="PF09084"/>
    </source>
</evidence>
<organism evidence="3 4">
    <name type="scientific">Granulosicoccus antarcticus IMCC3135</name>
    <dbReference type="NCBI Taxonomy" id="1192854"/>
    <lineage>
        <taxon>Bacteria</taxon>
        <taxon>Pseudomonadati</taxon>
        <taxon>Pseudomonadota</taxon>
        <taxon>Gammaproteobacteria</taxon>
        <taxon>Chromatiales</taxon>
        <taxon>Granulosicoccaceae</taxon>
        <taxon>Granulosicoccus</taxon>
    </lineage>
</organism>
<dbReference type="PANTHER" id="PTHR30024:SF48">
    <property type="entry name" value="ABC TRANSPORTER SUBSTRATE-BINDING PROTEIN"/>
    <property type="match status" value="1"/>
</dbReference>
<keyword evidence="1" id="KW-0732">Signal</keyword>
<accession>A0A2Z2NJI8</accession>
<gene>
    <name evidence="3" type="ORF">IMCC3135_00525</name>
</gene>
<dbReference type="Gene3D" id="3.40.190.10">
    <property type="entry name" value="Periplasmic binding protein-like II"/>
    <property type="match status" value="2"/>
</dbReference>
<dbReference type="Pfam" id="PF09084">
    <property type="entry name" value="NMT1"/>
    <property type="match status" value="1"/>
</dbReference>
<dbReference type="EMBL" id="CP018632">
    <property type="protein sequence ID" value="ASJ70231.1"/>
    <property type="molecule type" value="Genomic_DNA"/>
</dbReference>
<sequence length="326" mass="35227">MKLRFTNLLGFVLMLSLASVSAIAADSTVRVGVLKYGTVNWELKTMQHHGLDKANGFELEIVPFAGGDATRIALLGGDVDIIVSDWLWVSRQRAEERDMTFVPYSSSVGAIMVPGESPMQSLADLKGQKIGVAGGPLDKSWLLLQGMAKQEYGFDLAAENEIVFGAPPLLAEKVRDGELDAVLNYWHYCARLEADGFRRLVSAEQAANALGSSGPVSAIGYVFTDSWAENNPAAAFVKASRAAKQIMLESDDEWQRLADNGDIKDGPAALTVLRDRFREGIPARAQADEVKDAGIIYGVLSELGGKKLVGNSPDMSEGTYWNGMPQ</sequence>
<dbReference type="AlphaFoldDB" id="A0A2Z2NJI8"/>
<feature type="domain" description="SsuA/THI5-like" evidence="2">
    <location>
        <begin position="49"/>
        <end position="252"/>
    </location>
</feature>
<evidence type="ECO:0000313" key="3">
    <source>
        <dbReference type="EMBL" id="ASJ70231.1"/>
    </source>
</evidence>
<dbReference type="RefSeq" id="WP_088915793.1">
    <property type="nucleotide sequence ID" value="NZ_CP018632.1"/>
</dbReference>
<protein>
    <recommendedName>
        <fullName evidence="2">SsuA/THI5-like domain-containing protein</fullName>
    </recommendedName>
</protein>
<name>A0A2Z2NJI8_9GAMM</name>
<dbReference type="Proteomes" id="UP000250079">
    <property type="component" value="Chromosome"/>
</dbReference>
<feature type="signal peptide" evidence="1">
    <location>
        <begin position="1"/>
        <end position="24"/>
    </location>
</feature>
<dbReference type="PANTHER" id="PTHR30024">
    <property type="entry name" value="ALIPHATIC SULFONATES-BINDING PROTEIN-RELATED"/>
    <property type="match status" value="1"/>
</dbReference>
<keyword evidence="4" id="KW-1185">Reference proteome</keyword>
<dbReference type="KEGG" id="gai:IMCC3135_00525"/>
<dbReference type="OrthoDB" id="5621714at2"/>
<evidence type="ECO:0000313" key="4">
    <source>
        <dbReference type="Proteomes" id="UP000250079"/>
    </source>
</evidence>
<dbReference type="SUPFAM" id="SSF53850">
    <property type="entry name" value="Periplasmic binding protein-like II"/>
    <property type="match status" value="1"/>
</dbReference>
<proteinExistence type="predicted"/>
<evidence type="ECO:0000256" key="1">
    <source>
        <dbReference type="SAM" id="SignalP"/>
    </source>
</evidence>
<reference evidence="3 4" key="1">
    <citation type="submission" date="2016-12" db="EMBL/GenBank/DDBJ databases">
        <authorList>
            <person name="Song W.-J."/>
            <person name="Kurnit D.M."/>
        </authorList>
    </citation>
    <scope>NUCLEOTIDE SEQUENCE [LARGE SCALE GENOMIC DNA]</scope>
    <source>
        <strain evidence="3 4">IMCC3135</strain>
    </source>
</reference>
<dbReference type="InterPro" id="IPR015168">
    <property type="entry name" value="SsuA/THI5"/>
</dbReference>
<feature type="chain" id="PRO_5016436123" description="SsuA/THI5-like domain-containing protein" evidence="1">
    <location>
        <begin position="25"/>
        <end position="326"/>
    </location>
</feature>